<dbReference type="NCBIfam" id="NF001183">
    <property type="entry name" value="PRK00155.1-3"/>
    <property type="match status" value="1"/>
</dbReference>
<dbReference type="InterPro" id="IPR034709">
    <property type="entry name" value="TarI"/>
</dbReference>
<dbReference type="GO" id="GO:0047349">
    <property type="term" value="F:D-ribitol-5-phosphate cytidylyltransferase activity"/>
    <property type="evidence" value="ECO:0007669"/>
    <property type="project" value="UniProtKB-UniRule"/>
</dbReference>
<dbReference type="EC" id="2.7.7.40" evidence="5"/>
<proteinExistence type="inferred from homology"/>
<feature type="binding site" evidence="5">
    <location>
        <begin position="7"/>
        <end position="10"/>
    </location>
    <ligand>
        <name>CTP</name>
        <dbReference type="ChEBI" id="CHEBI:37563"/>
    </ligand>
</feature>
<dbReference type="PANTHER" id="PTHR32125:SF8">
    <property type="entry name" value="RIBITOL-5-PHOSPHATE CYTIDYLYLTRANSFERASE"/>
    <property type="match status" value="1"/>
</dbReference>
<dbReference type="InterPro" id="IPR029044">
    <property type="entry name" value="Nucleotide-diphossugar_trans"/>
</dbReference>
<dbReference type="RefSeq" id="WP_423248740.1">
    <property type="nucleotide sequence ID" value="NZ_CACRUQ010000018.1"/>
</dbReference>
<feature type="site" description="Positions ribitol 5-phosphate for the nucleophilic attack" evidence="5">
    <location>
        <position position="159"/>
    </location>
</feature>
<evidence type="ECO:0000256" key="4">
    <source>
        <dbReference type="ARBA" id="ARBA00023316"/>
    </source>
</evidence>
<comment type="catalytic activity">
    <reaction evidence="5">
        <text>D-ribitol 5-phosphate + CTP + H(+) = CDP-L-ribitol + diphosphate</text>
        <dbReference type="Rhea" id="RHEA:12456"/>
        <dbReference type="ChEBI" id="CHEBI:15378"/>
        <dbReference type="ChEBI" id="CHEBI:33019"/>
        <dbReference type="ChEBI" id="CHEBI:37563"/>
        <dbReference type="ChEBI" id="CHEBI:57608"/>
        <dbReference type="ChEBI" id="CHEBI:57695"/>
        <dbReference type="EC" id="2.7.7.40"/>
    </reaction>
</comment>
<keyword evidence="3" id="KW-0777">Teichoic acid biosynthesis</keyword>
<gene>
    <name evidence="6" type="primary">ispD2</name>
    <name evidence="6" type="ORF">RTLFYP15_02034</name>
</gene>
<dbReference type="SUPFAM" id="SSF53448">
    <property type="entry name" value="Nucleotide-diphospho-sugar transferases"/>
    <property type="match status" value="1"/>
</dbReference>
<accession>A0A6N3DZ94</accession>
<feature type="site" description="Positions ribitol 5-phosphate for the nucleophilic attack" evidence="5">
    <location>
        <position position="216"/>
    </location>
</feature>
<dbReference type="Gene3D" id="3.90.550.10">
    <property type="entry name" value="Spore Coat Polysaccharide Biosynthesis Protein SpsA, Chain A"/>
    <property type="match status" value="1"/>
</dbReference>
<protein>
    <recommendedName>
        <fullName evidence="5">Ribitol-5-phosphate cytidylyltransferase</fullName>
        <ecNumber evidence="5">2.7.7.40</ecNumber>
    </recommendedName>
</protein>
<keyword evidence="4" id="KW-0961">Cell wall biogenesis/degradation</keyword>
<organism evidence="6">
    <name type="scientific">[Ruminococcus] torques</name>
    <dbReference type="NCBI Taxonomy" id="33039"/>
    <lineage>
        <taxon>Bacteria</taxon>
        <taxon>Bacillati</taxon>
        <taxon>Bacillota</taxon>
        <taxon>Clostridia</taxon>
        <taxon>Lachnospirales</taxon>
        <taxon>Lachnospiraceae</taxon>
        <taxon>Mediterraneibacter</taxon>
    </lineage>
</organism>
<evidence type="ECO:0000256" key="3">
    <source>
        <dbReference type="ARBA" id="ARBA00022944"/>
    </source>
</evidence>
<dbReference type="GO" id="GO:0050518">
    <property type="term" value="F:2-C-methyl-D-erythritol 4-phosphate cytidylyltransferase activity"/>
    <property type="evidence" value="ECO:0007669"/>
    <property type="project" value="UniProtKB-ARBA"/>
</dbReference>
<dbReference type="FunFam" id="3.90.550.10:FF:000003">
    <property type="entry name" value="2-C-methyl-D-erythritol 4-phosphate cytidylyltransferase"/>
    <property type="match status" value="1"/>
</dbReference>
<dbReference type="GO" id="GO:0071555">
    <property type="term" value="P:cell wall organization"/>
    <property type="evidence" value="ECO:0007669"/>
    <property type="project" value="UniProtKB-KW"/>
</dbReference>
<keyword evidence="2 5" id="KW-0548">Nucleotidyltransferase</keyword>
<feature type="binding site" evidence="5">
    <location>
        <begin position="80"/>
        <end position="86"/>
    </location>
    <ligand>
        <name>CTP</name>
        <dbReference type="ChEBI" id="CHEBI:37563"/>
    </ligand>
</feature>
<dbReference type="InterPro" id="IPR018294">
    <property type="entry name" value="ISPD_synthase_CS"/>
</dbReference>
<dbReference type="HAMAP" id="MF_02068">
    <property type="entry name" value="TarI"/>
    <property type="match status" value="1"/>
</dbReference>
<dbReference type="AlphaFoldDB" id="A0A6N3DZ94"/>
<name>A0A6N3DZ94_9FIRM</name>
<feature type="binding site" evidence="5">
    <location>
        <position position="111"/>
    </location>
    <ligand>
        <name>CTP</name>
        <dbReference type="ChEBI" id="CHEBI:37563"/>
    </ligand>
</feature>
<dbReference type="GO" id="GO:0008299">
    <property type="term" value="P:isoprenoid biosynthetic process"/>
    <property type="evidence" value="ECO:0007669"/>
    <property type="project" value="InterPro"/>
</dbReference>
<dbReference type="CDD" id="cd02516">
    <property type="entry name" value="CDP-ME_synthetase"/>
    <property type="match status" value="1"/>
</dbReference>
<dbReference type="Pfam" id="PF01128">
    <property type="entry name" value="IspD"/>
    <property type="match status" value="1"/>
</dbReference>
<feature type="site" description="Transition state stabilizer" evidence="5">
    <location>
        <position position="14"/>
    </location>
</feature>
<feature type="site" description="Transition state stabilizer" evidence="5">
    <location>
        <position position="21"/>
    </location>
</feature>
<comment type="similarity">
    <text evidence="5">Belongs to the IspD/TarI cytidylyltransferase family. TarI subfamily.</text>
</comment>
<evidence type="ECO:0000256" key="5">
    <source>
        <dbReference type="HAMAP-Rule" id="MF_02068"/>
    </source>
</evidence>
<dbReference type="InterPro" id="IPR050088">
    <property type="entry name" value="IspD/TarI_cytidylyltransf_bact"/>
</dbReference>
<reference evidence="6" key="1">
    <citation type="submission" date="2019-11" db="EMBL/GenBank/DDBJ databases">
        <authorList>
            <person name="Feng L."/>
        </authorList>
    </citation>
    <scope>NUCLEOTIDE SEQUENCE</scope>
    <source>
        <strain evidence="6">RtorquesLFYP15</strain>
    </source>
</reference>
<evidence type="ECO:0000313" key="6">
    <source>
        <dbReference type="EMBL" id="VYU30787.1"/>
    </source>
</evidence>
<dbReference type="EMBL" id="CACRUQ010000018">
    <property type="protein sequence ID" value="VYU30787.1"/>
    <property type="molecule type" value="Genomic_DNA"/>
</dbReference>
<evidence type="ECO:0000256" key="2">
    <source>
        <dbReference type="ARBA" id="ARBA00022695"/>
    </source>
</evidence>
<dbReference type="PROSITE" id="PS01295">
    <property type="entry name" value="ISPD"/>
    <property type="match status" value="1"/>
</dbReference>
<dbReference type="InterPro" id="IPR034683">
    <property type="entry name" value="IspD/TarI"/>
</dbReference>
<dbReference type="PANTHER" id="PTHR32125">
    <property type="entry name" value="2-C-METHYL-D-ERYTHRITOL 4-PHOSPHATE CYTIDYLYLTRANSFERASE, CHLOROPLASTIC"/>
    <property type="match status" value="1"/>
</dbReference>
<keyword evidence="1 5" id="KW-0808">Transferase</keyword>
<comment type="function">
    <text evidence="5">Catalyzes the transfer of the cytidylyl group of CTP to D-ribitol 5-phosphate.</text>
</comment>
<evidence type="ECO:0000256" key="1">
    <source>
        <dbReference type="ARBA" id="ARBA00022679"/>
    </source>
</evidence>
<sequence>MVFGAILAGGTGTRMGVDKPKQFLMLGEKPIIIHTIEKFLLCDKIDHIYVGIHPDWIDYAQDLLDKYIKIEKRIELVPGGIDRNSTIFNIVDAIEKTYGEDDEHIIVTHDSVRPFVTLRIIEENIEAAKEYGACDTVVGAIDTIVVSEDGEVISGIPDRRKMFQGQTPQSFKMSMIKNMYYDLTEDEKAILTDACKICCVRDVPVKLVKGEVSNIKITTIDDMKMAQAMI</sequence>
<dbReference type="GO" id="GO:0019350">
    <property type="term" value="P:teichoic acid biosynthetic process"/>
    <property type="evidence" value="ECO:0007669"/>
    <property type="project" value="UniProtKB-KW"/>
</dbReference>